<evidence type="ECO:0000313" key="2">
    <source>
        <dbReference type="EMBL" id="EJK67371.1"/>
    </source>
</evidence>
<dbReference type="AlphaFoldDB" id="K0T256"/>
<dbReference type="Proteomes" id="UP000266841">
    <property type="component" value="Unassembled WGS sequence"/>
</dbReference>
<evidence type="ECO:0000313" key="3">
    <source>
        <dbReference type="Proteomes" id="UP000266841"/>
    </source>
</evidence>
<keyword evidence="3" id="KW-1185">Reference proteome</keyword>
<protein>
    <submittedName>
        <fullName evidence="2">Uncharacterized protein</fullName>
    </submittedName>
</protein>
<feature type="region of interest" description="Disordered" evidence="1">
    <location>
        <begin position="31"/>
        <end position="61"/>
    </location>
</feature>
<accession>K0T256</accession>
<name>K0T256_THAOC</name>
<feature type="region of interest" description="Disordered" evidence="1">
    <location>
        <begin position="443"/>
        <end position="470"/>
    </location>
</feature>
<dbReference type="EMBL" id="AGNL01013232">
    <property type="protein sequence ID" value="EJK67371.1"/>
    <property type="molecule type" value="Genomic_DNA"/>
</dbReference>
<proteinExistence type="predicted"/>
<reference evidence="2 3" key="1">
    <citation type="journal article" date="2012" name="Genome Biol.">
        <title>Genome and low-iron response of an oceanic diatom adapted to chronic iron limitation.</title>
        <authorList>
            <person name="Lommer M."/>
            <person name="Specht M."/>
            <person name="Roy A.S."/>
            <person name="Kraemer L."/>
            <person name="Andreson R."/>
            <person name="Gutowska M.A."/>
            <person name="Wolf J."/>
            <person name="Bergner S.V."/>
            <person name="Schilhabel M.B."/>
            <person name="Klostermeier U.C."/>
            <person name="Beiko R.G."/>
            <person name="Rosenstiel P."/>
            <person name="Hippler M."/>
            <person name="Laroche J."/>
        </authorList>
    </citation>
    <scope>NUCLEOTIDE SEQUENCE [LARGE SCALE GENOMIC DNA]</scope>
    <source>
        <strain evidence="2 3">CCMP1005</strain>
    </source>
</reference>
<feature type="compositionally biased region" description="Basic residues" evidence="1">
    <location>
        <begin position="47"/>
        <end position="61"/>
    </location>
</feature>
<comment type="caution">
    <text evidence="2">The sequence shown here is derived from an EMBL/GenBank/DDBJ whole genome shotgun (WGS) entry which is preliminary data.</text>
</comment>
<organism evidence="2 3">
    <name type="scientific">Thalassiosira oceanica</name>
    <name type="common">Marine diatom</name>
    <dbReference type="NCBI Taxonomy" id="159749"/>
    <lineage>
        <taxon>Eukaryota</taxon>
        <taxon>Sar</taxon>
        <taxon>Stramenopiles</taxon>
        <taxon>Ochrophyta</taxon>
        <taxon>Bacillariophyta</taxon>
        <taxon>Coscinodiscophyceae</taxon>
        <taxon>Thalassiosirophycidae</taxon>
        <taxon>Thalassiosirales</taxon>
        <taxon>Thalassiosiraceae</taxon>
        <taxon>Thalassiosira</taxon>
    </lineage>
</organism>
<gene>
    <name evidence="2" type="ORF">THAOC_11606</name>
</gene>
<sequence>RDGGVPPHVAVLGGTLGGPVGGRVGGRIGGTFAGHRRRRIGGGPGRRAGRRLRRRDRRRGRRVAVVPHAHGVGHLHVRPRRGRVAGHRTKDDVVRVPAASRVAVVVAPDLRPGRGGLEVRQLVDGLVRQDVRSGGRAADEVVHALVVRAAVPGRVLPAGTVGRAERVDAESLGAGPGAALVQLPHLPDVVVRQPDALSHALPPLQRLDRHDGLLGGVLDAEPVVGVVHYAPEVVLRPKDVDVDGLVEVPLGAVDDVLPLDADVLVPVGAGVLVPESQGVEHLVHDRAAVLHLLAPSQVDVRRTVRLPSQVRRAYPRVVRLGVEVDVLRLRGPGYEPEHARGRLDVRDGRRDRLVGLGPEHPRPDRVGDLEPSAGRAVLRLVPKAVDVVRRAEYPLKGAGLLRLVAVRSGPGVVVVLARLEVEAVGPHPLGELPAVPLHDVAVAGQHAPPPKTSVTLPSPRTPSEDSSRWS</sequence>
<feature type="non-terminal residue" evidence="2">
    <location>
        <position position="1"/>
    </location>
</feature>
<evidence type="ECO:0000256" key="1">
    <source>
        <dbReference type="SAM" id="MobiDB-lite"/>
    </source>
</evidence>